<sequence>MAKVISTTSHGPGATRLTFSKDGSHLYTGGEDCIVRIWDLERGPDHEPTTASDSEDAITWIATTEDCWVSTSRGAEVRRYAIGATISDGLVTMTGALPARCVTIDPKGRRVAVASEEHLVRVVDLEDTTSIQKLEQYSTPVRTVTWHPSGNLLTTCTSDGKIVIWDLSGDEPKLEKTIDGIVPVVKDHDSPEFSYDCSAVWHPSGQHFYIASKTHEIVVVSRSSWAKVVDSHFVDKDALGEITALAISPNGLYLVSAAKSTIFVWSILTKRLVSKASGTQGASITQVAFSPKHNFIAWTDSQGGVSRWESPVPTNLVDPIKITSVSDSVAATTAAPSTSGSTRKPTLFEDEDKMEEDDVLGADIDLDEFDLDKNFIDDDVGGYGDDDEPARQVGSGGLVKEMVSITKAQLPFQPGATPFAHKKRYLAFNMLGVIESTEQDVHNIINVVFFNQTDRSSFHFTDHFKNDMAYLGECGAVFACPPEAERHPARVLFKPYSPTASEWSYNLRPGTRVLALATGGLAPKGGLRSNINADLQGYGHVVLATSENDLTFLTGTGRERRILALGGDVVTMVASPEWVFVVHRPGSTTIDGSQNLYYTVINFDDFSVRQRDVLPVPKGHTLKWVGLTEEGLPAMYDSTGYLHVLSKVRTPHHAAWVRILDTNLLDRREGKEESYWPVGVSDGNFMCLILKGRQEYPGFPRPLMQELPITLPFRQAEPNEEQVERNLFYVQTALDALDEDLTTETIASREQAIDKEFILLIQAACKSANIPRAIELVKLLHNIPSFDASIAIANFYNLQGLKEKMQYLKREKEEDEDRLVVARNKRRRWLKPDAQLRQVASETNGFGARYDPLGDTRPPQQIERPGMSRVTKPVIEKSRFSSAAPSTQAQRNKSPEDAFSSTPWIDDQTMRDSPPPVEKRKRDEVEDSFPSSSMPPPKAKFNPFARKSAPDTNKNPFSRSNENNRSLHKSESFFDKVDAAETQANGKKRTTAKGKEKDTVKTAGPRQTTLFSMLPQKRDKAKKPEASANEDVAMSDAAQETLPDDWEETQLLDVDSQNEETLT</sequence>
<dbReference type="InterPro" id="IPR048591">
    <property type="entry name" value="WDHD1/CFT4_hel"/>
</dbReference>
<dbReference type="InterPro" id="IPR015943">
    <property type="entry name" value="WD40/YVTN_repeat-like_dom_sf"/>
</dbReference>
<evidence type="ECO:0000259" key="8">
    <source>
        <dbReference type="Pfam" id="PF12341"/>
    </source>
</evidence>
<feature type="domain" description="WDHD1/CFT4 helical bundle" evidence="9">
    <location>
        <begin position="720"/>
        <end position="814"/>
    </location>
</feature>
<dbReference type="EMBL" id="ML210283">
    <property type="protein sequence ID" value="TFK20918.1"/>
    <property type="molecule type" value="Genomic_DNA"/>
</dbReference>
<comment type="subcellular location">
    <subcellularLocation>
        <location evidence="1">Nucleus</location>
    </subcellularLocation>
</comment>
<dbReference type="AlphaFoldDB" id="A0A5C3KY95"/>
<dbReference type="GO" id="GO:0043596">
    <property type="term" value="C:nuclear replication fork"/>
    <property type="evidence" value="ECO:0007669"/>
    <property type="project" value="TreeGrafter"/>
</dbReference>
<evidence type="ECO:0000259" key="10">
    <source>
        <dbReference type="Pfam" id="PF24817"/>
    </source>
</evidence>
<dbReference type="OrthoDB" id="427368at2759"/>
<feature type="domain" description="WDHD1/CFT4 second beta-propeller" evidence="8">
    <location>
        <begin position="411"/>
        <end position="712"/>
    </location>
</feature>
<feature type="compositionally biased region" description="Polar residues" evidence="7">
    <location>
        <begin position="950"/>
        <end position="964"/>
    </location>
</feature>
<name>A0A5C3KY95_COPMA</name>
<gene>
    <name evidence="11" type="ORF">FA15DRAFT_624697</name>
</gene>
<dbReference type="InterPro" id="IPR036322">
    <property type="entry name" value="WD40_repeat_dom_sf"/>
</dbReference>
<evidence type="ECO:0000256" key="3">
    <source>
        <dbReference type="ARBA" id="ARBA00022737"/>
    </source>
</evidence>
<proteinExistence type="predicted"/>
<evidence type="ECO:0000256" key="4">
    <source>
        <dbReference type="ARBA" id="ARBA00023242"/>
    </source>
</evidence>
<evidence type="ECO:0000313" key="11">
    <source>
        <dbReference type="EMBL" id="TFK20918.1"/>
    </source>
</evidence>
<dbReference type="PROSITE" id="PS50294">
    <property type="entry name" value="WD_REPEATS_REGION"/>
    <property type="match status" value="2"/>
</dbReference>
<accession>A0A5C3KY95</accession>
<dbReference type="Proteomes" id="UP000307440">
    <property type="component" value="Unassembled WGS sequence"/>
</dbReference>
<feature type="compositionally biased region" description="Basic and acidic residues" evidence="7">
    <location>
        <begin position="968"/>
        <end position="979"/>
    </location>
</feature>
<feature type="repeat" description="WD" evidence="5">
    <location>
        <begin position="7"/>
        <end position="43"/>
    </location>
</feature>
<dbReference type="STRING" id="230819.A0A5C3KY95"/>
<dbReference type="GO" id="GO:0000278">
    <property type="term" value="P:mitotic cell cycle"/>
    <property type="evidence" value="ECO:0007669"/>
    <property type="project" value="TreeGrafter"/>
</dbReference>
<dbReference type="PROSITE" id="PS50082">
    <property type="entry name" value="WD_REPEATS_2"/>
    <property type="match status" value="2"/>
</dbReference>
<evidence type="ECO:0000256" key="1">
    <source>
        <dbReference type="ARBA" id="ARBA00004123"/>
    </source>
</evidence>
<keyword evidence="6" id="KW-0175">Coiled coil</keyword>
<dbReference type="InterPro" id="IPR057646">
    <property type="entry name" value="WD40_WDHD1_1st"/>
</dbReference>
<feature type="compositionally biased region" description="Polar residues" evidence="7">
    <location>
        <begin position="880"/>
        <end position="892"/>
    </location>
</feature>
<dbReference type="Gene3D" id="2.130.10.10">
    <property type="entry name" value="YVTN repeat-like/Quinoprotein amine dehydrogenase"/>
    <property type="match status" value="2"/>
</dbReference>
<dbReference type="GO" id="GO:0006261">
    <property type="term" value="P:DNA-templated DNA replication"/>
    <property type="evidence" value="ECO:0007669"/>
    <property type="project" value="TreeGrafter"/>
</dbReference>
<feature type="region of interest" description="Disordered" evidence="7">
    <location>
        <begin position="841"/>
        <end position="1063"/>
    </location>
</feature>
<protein>
    <submittedName>
        <fullName evidence="11">Uncharacterized protein</fullName>
    </submittedName>
</protein>
<evidence type="ECO:0000256" key="7">
    <source>
        <dbReference type="SAM" id="MobiDB-lite"/>
    </source>
</evidence>
<keyword evidence="4" id="KW-0539">Nucleus</keyword>
<dbReference type="Pfam" id="PF20946">
    <property type="entry name" value="Ctf4_C"/>
    <property type="match status" value="1"/>
</dbReference>
<organism evidence="11 12">
    <name type="scientific">Coprinopsis marcescibilis</name>
    <name type="common">Agaric fungus</name>
    <name type="synonym">Psathyrella marcescibilis</name>
    <dbReference type="NCBI Taxonomy" id="230819"/>
    <lineage>
        <taxon>Eukaryota</taxon>
        <taxon>Fungi</taxon>
        <taxon>Dikarya</taxon>
        <taxon>Basidiomycota</taxon>
        <taxon>Agaricomycotina</taxon>
        <taxon>Agaricomycetes</taxon>
        <taxon>Agaricomycetidae</taxon>
        <taxon>Agaricales</taxon>
        <taxon>Agaricineae</taxon>
        <taxon>Psathyrellaceae</taxon>
        <taxon>Coprinopsis</taxon>
    </lineage>
</organism>
<dbReference type="PANTHER" id="PTHR19932">
    <property type="entry name" value="WD REPEAT AND HMG-BOX DNA BINDING PROTEIN"/>
    <property type="match status" value="1"/>
</dbReference>
<dbReference type="GO" id="GO:0006281">
    <property type="term" value="P:DNA repair"/>
    <property type="evidence" value="ECO:0007669"/>
    <property type="project" value="TreeGrafter"/>
</dbReference>
<keyword evidence="12" id="KW-1185">Reference proteome</keyword>
<feature type="compositionally biased region" description="Acidic residues" evidence="7">
    <location>
        <begin position="1042"/>
        <end position="1063"/>
    </location>
</feature>
<dbReference type="PROSITE" id="PS00678">
    <property type="entry name" value="WD_REPEATS_1"/>
    <property type="match status" value="2"/>
</dbReference>
<feature type="domain" description="WDHD1 first WD40" evidence="10">
    <location>
        <begin position="9"/>
        <end position="304"/>
    </location>
</feature>
<dbReference type="Pfam" id="PF24817">
    <property type="entry name" value="WD40_WDHD1_1st"/>
    <property type="match status" value="1"/>
</dbReference>
<evidence type="ECO:0000313" key="12">
    <source>
        <dbReference type="Proteomes" id="UP000307440"/>
    </source>
</evidence>
<feature type="coiled-coil region" evidence="6">
    <location>
        <begin position="798"/>
        <end position="825"/>
    </location>
</feature>
<keyword evidence="2 5" id="KW-0853">WD repeat</keyword>
<feature type="repeat" description="WD" evidence="5">
    <location>
        <begin position="134"/>
        <end position="175"/>
    </location>
</feature>
<dbReference type="InterPro" id="IPR019775">
    <property type="entry name" value="WD40_repeat_CS"/>
</dbReference>
<evidence type="ECO:0000259" key="9">
    <source>
        <dbReference type="Pfam" id="PF20946"/>
    </source>
</evidence>
<dbReference type="Pfam" id="PF12341">
    <property type="entry name" value="Mcl1_mid"/>
    <property type="match status" value="1"/>
</dbReference>
<dbReference type="PANTHER" id="PTHR19932:SF10">
    <property type="entry name" value="WD REPEAT AND HMG-BOX DNA-BINDING PROTEIN 1"/>
    <property type="match status" value="1"/>
</dbReference>
<evidence type="ECO:0000256" key="6">
    <source>
        <dbReference type="SAM" id="Coils"/>
    </source>
</evidence>
<feature type="compositionally biased region" description="Basic and acidic residues" evidence="7">
    <location>
        <begin position="1016"/>
        <end position="1025"/>
    </location>
</feature>
<dbReference type="InterPro" id="IPR001680">
    <property type="entry name" value="WD40_rpt"/>
</dbReference>
<reference evidence="11 12" key="1">
    <citation type="journal article" date="2019" name="Nat. Ecol. Evol.">
        <title>Megaphylogeny resolves global patterns of mushroom evolution.</title>
        <authorList>
            <person name="Varga T."/>
            <person name="Krizsan K."/>
            <person name="Foldi C."/>
            <person name="Dima B."/>
            <person name="Sanchez-Garcia M."/>
            <person name="Sanchez-Ramirez S."/>
            <person name="Szollosi G.J."/>
            <person name="Szarkandi J.G."/>
            <person name="Papp V."/>
            <person name="Albert L."/>
            <person name="Andreopoulos W."/>
            <person name="Angelini C."/>
            <person name="Antonin V."/>
            <person name="Barry K.W."/>
            <person name="Bougher N.L."/>
            <person name="Buchanan P."/>
            <person name="Buyck B."/>
            <person name="Bense V."/>
            <person name="Catcheside P."/>
            <person name="Chovatia M."/>
            <person name="Cooper J."/>
            <person name="Damon W."/>
            <person name="Desjardin D."/>
            <person name="Finy P."/>
            <person name="Geml J."/>
            <person name="Haridas S."/>
            <person name="Hughes K."/>
            <person name="Justo A."/>
            <person name="Karasinski D."/>
            <person name="Kautmanova I."/>
            <person name="Kiss B."/>
            <person name="Kocsube S."/>
            <person name="Kotiranta H."/>
            <person name="LaButti K.M."/>
            <person name="Lechner B.E."/>
            <person name="Liimatainen K."/>
            <person name="Lipzen A."/>
            <person name="Lukacs Z."/>
            <person name="Mihaltcheva S."/>
            <person name="Morgado L.N."/>
            <person name="Niskanen T."/>
            <person name="Noordeloos M.E."/>
            <person name="Ohm R.A."/>
            <person name="Ortiz-Santana B."/>
            <person name="Ovrebo C."/>
            <person name="Racz N."/>
            <person name="Riley R."/>
            <person name="Savchenko A."/>
            <person name="Shiryaev A."/>
            <person name="Soop K."/>
            <person name="Spirin V."/>
            <person name="Szebenyi C."/>
            <person name="Tomsovsky M."/>
            <person name="Tulloss R.E."/>
            <person name="Uehling J."/>
            <person name="Grigoriev I.V."/>
            <person name="Vagvolgyi C."/>
            <person name="Papp T."/>
            <person name="Martin F.M."/>
            <person name="Miettinen O."/>
            <person name="Hibbett D.S."/>
            <person name="Nagy L.G."/>
        </authorList>
    </citation>
    <scope>NUCLEOTIDE SEQUENCE [LARGE SCALE GENOMIC DNA]</scope>
    <source>
        <strain evidence="11 12">CBS 121175</strain>
    </source>
</reference>
<evidence type="ECO:0000256" key="2">
    <source>
        <dbReference type="ARBA" id="ARBA00022574"/>
    </source>
</evidence>
<dbReference type="SUPFAM" id="SSF50978">
    <property type="entry name" value="WD40 repeat-like"/>
    <property type="match status" value="1"/>
</dbReference>
<dbReference type="InterPro" id="IPR022100">
    <property type="entry name" value="WDHD1/CFT4_beta-prop_2nd"/>
</dbReference>
<dbReference type="GO" id="GO:0003682">
    <property type="term" value="F:chromatin binding"/>
    <property type="evidence" value="ECO:0007669"/>
    <property type="project" value="TreeGrafter"/>
</dbReference>
<dbReference type="SMART" id="SM00320">
    <property type="entry name" value="WD40"/>
    <property type="match status" value="6"/>
</dbReference>
<keyword evidence="3" id="KW-0677">Repeat</keyword>
<evidence type="ECO:0000256" key="5">
    <source>
        <dbReference type="PROSITE-ProRule" id="PRU00221"/>
    </source>
</evidence>